<proteinExistence type="inferred from homology"/>
<dbReference type="Gramene" id="TRITD2Av1G004960.1">
    <property type="protein sequence ID" value="TRITD2Av1G004960.1"/>
    <property type="gene ID" value="TRITD2Av1G004960"/>
</dbReference>
<evidence type="ECO:0000256" key="3">
    <source>
        <dbReference type="ARBA" id="ARBA00022777"/>
    </source>
</evidence>
<dbReference type="InterPro" id="IPR000719">
    <property type="entry name" value="Prot_kinase_dom"/>
</dbReference>
<dbReference type="GO" id="GO:0004674">
    <property type="term" value="F:protein serine/threonine kinase activity"/>
    <property type="evidence" value="ECO:0007669"/>
    <property type="project" value="UniProtKB-KW"/>
</dbReference>
<accession>A0A9R1NGM5</accession>
<keyword evidence="2 5" id="KW-0547">Nucleotide-binding</keyword>
<dbReference type="OMA" id="MAGPESY"/>
<dbReference type="SMART" id="SM00220">
    <property type="entry name" value="S_TKc"/>
    <property type="match status" value="1"/>
</dbReference>
<dbReference type="GO" id="GO:0005524">
    <property type="term" value="F:ATP binding"/>
    <property type="evidence" value="ECO:0007669"/>
    <property type="project" value="UniProtKB-UniRule"/>
</dbReference>
<dbReference type="InterPro" id="IPR017441">
    <property type="entry name" value="Protein_kinase_ATP_BS"/>
</dbReference>
<evidence type="ECO:0000256" key="4">
    <source>
        <dbReference type="ARBA" id="ARBA00022840"/>
    </source>
</evidence>
<dbReference type="InterPro" id="IPR011009">
    <property type="entry name" value="Kinase-like_dom_sf"/>
</dbReference>
<dbReference type="PROSITE" id="PS00108">
    <property type="entry name" value="PROTEIN_KINASE_ST"/>
    <property type="match status" value="1"/>
</dbReference>
<dbReference type="PROSITE" id="PS50011">
    <property type="entry name" value="PROTEIN_KINASE_DOM"/>
    <property type="match status" value="1"/>
</dbReference>
<feature type="binding site" evidence="5">
    <location>
        <position position="51"/>
    </location>
    <ligand>
        <name>ATP</name>
        <dbReference type="ChEBI" id="CHEBI:30616"/>
    </ligand>
</feature>
<dbReference type="AlphaFoldDB" id="A0A9R1NGM5"/>
<evidence type="ECO:0000256" key="2">
    <source>
        <dbReference type="ARBA" id="ARBA00022741"/>
    </source>
</evidence>
<dbReference type="InterPro" id="IPR008271">
    <property type="entry name" value="Ser/Thr_kinase_AS"/>
</dbReference>
<dbReference type="PANTHER" id="PTHR45707:SF76">
    <property type="entry name" value="PROTEIN KINASE DOMAIN-CONTAINING PROTEIN"/>
    <property type="match status" value="1"/>
</dbReference>
<dbReference type="Proteomes" id="UP000324705">
    <property type="component" value="Chromosome 2A"/>
</dbReference>
<evidence type="ECO:0000256" key="5">
    <source>
        <dbReference type="PROSITE-ProRule" id="PRU10141"/>
    </source>
</evidence>
<organism evidence="8 9">
    <name type="scientific">Triticum turgidum subsp. durum</name>
    <name type="common">Durum wheat</name>
    <name type="synonym">Triticum durum</name>
    <dbReference type="NCBI Taxonomy" id="4567"/>
    <lineage>
        <taxon>Eukaryota</taxon>
        <taxon>Viridiplantae</taxon>
        <taxon>Streptophyta</taxon>
        <taxon>Embryophyta</taxon>
        <taxon>Tracheophyta</taxon>
        <taxon>Spermatophyta</taxon>
        <taxon>Magnoliopsida</taxon>
        <taxon>Liliopsida</taxon>
        <taxon>Poales</taxon>
        <taxon>Poaceae</taxon>
        <taxon>BOP clade</taxon>
        <taxon>Pooideae</taxon>
        <taxon>Triticodae</taxon>
        <taxon>Triticeae</taxon>
        <taxon>Triticinae</taxon>
        <taxon>Triticum</taxon>
    </lineage>
</organism>
<keyword evidence="1" id="KW-0808">Transferase</keyword>
<evidence type="ECO:0000313" key="8">
    <source>
        <dbReference type="EMBL" id="VAH24519.1"/>
    </source>
</evidence>
<dbReference type="PROSITE" id="PS00107">
    <property type="entry name" value="PROTEIN_KINASE_ATP"/>
    <property type="match status" value="1"/>
</dbReference>
<evidence type="ECO:0000256" key="6">
    <source>
        <dbReference type="RuleBase" id="RU000304"/>
    </source>
</evidence>
<name>A0A9R1NGM5_TRITD</name>
<dbReference type="Gene3D" id="1.10.510.10">
    <property type="entry name" value="Transferase(Phosphotransferase) domain 1"/>
    <property type="match status" value="1"/>
</dbReference>
<gene>
    <name evidence="8" type="ORF">TRITD_2Av1G004960</name>
</gene>
<evidence type="ECO:0000259" key="7">
    <source>
        <dbReference type="PROSITE" id="PS50011"/>
    </source>
</evidence>
<reference evidence="8 9" key="1">
    <citation type="submission" date="2017-09" db="EMBL/GenBank/DDBJ databases">
        <authorList>
            <consortium name="International Durum Wheat Genome Sequencing Consortium (IDWGSC)"/>
            <person name="Milanesi L."/>
        </authorList>
    </citation>
    <scope>NUCLEOTIDE SEQUENCE [LARGE SCALE GENOMIC DNA]</scope>
    <source>
        <strain evidence="9">cv. Svevo</strain>
    </source>
</reference>
<keyword evidence="6" id="KW-0723">Serine/threonine-protein kinase</keyword>
<dbReference type="PANTHER" id="PTHR45707">
    <property type="entry name" value="C2 CALCIUM/LIPID-BINDING PLANT PHOSPHORIBOSYLTRANSFERASE FAMILY PROTEIN"/>
    <property type="match status" value="1"/>
</dbReference>
<dbReference type="FunFam" id="1.10.510.10:FF:000870">
    <property type="entry name" value="OSJNBa0016N04.16-like protein"/>
    <property type="match status" value="1"/>
</dbReference>
<evidence type="ECO:0000256" key="1">
    <source>
        <dbReference type="ARBA" id="ARBA00022679"/>
    </source>
</evidence>
<sequence length="353" mass="39800">MEDASRVPRVLSFQLLQEITKNFSPDMKVGTGSYGSVYKGVHTNGERVAVKLLHNSHGPEDETFKKEYLNLANLQHKNIVRLVGYSHETRREFVSHNGNTVLFETPQRALCFEYMQNGSLDNFLTDNFKECDWRIHYAIIRGICQGLKYLHEQLETPMYHLDLKLANVLLDENMEPKIADFGLSRLFPGESQFTNCAIGTPGYAPPEYIDDRIISTKFDIFSLGVVIIKIMAGPESYFQSGVTCPKKFIENVHADWNNNLQTTPVYALEPYSKQVKRCIEVALSCVDPDRHKRPSIGEIINVLNETETAIQVPGASMNHTGSTLNKGKGALEYVYRGQGSTSVEASSFDNNTY</sequence>
<dbReference type="Pfam" id="PF00069">
    <property type="entry name" value="Pkinase"/>
    <property type="match status" value="1"/>
</dbReference>
<keyword evidence="4 5" id="KW-0067">ATP-binding</keyword>
<dbReference type="Gene3D" id="3.30.200.20">
    <property type="entry name" value="Phosphorylase Kinase, domain 1"/>
    <property type="match status" value="1"/>
</dbReference>
<keyword evidence="3" id="KW-0418">Kinase</keyword>
<protein>
    <recommendedName>
        <fullName evidence="7">Protein kinase domain-containing protein</fullName>
    </recommendedName>
</protein>
<feature type="domain" description="Protein kinase" evidence="7">
    <location>
        <begin position="23"/>
        <end position="310"/>
    </location>
</feature>
<comment type="similarity">
    <text evidence="6">Belongs to the protein kinase superfamily.</text>
</comment>
<keyword evidence="9" id="KW-1185">Reference proteome</keyword>
<dbReference type="PIRSF" id="PIRSF000654">
    <property type="entry name" value="Integrin-linked_kinase"/>
    <property type="match status" value="1"/>
</dbReference>
<dbReference type="SUPFAM" id="SSF56112">
    <property type="entry name" value="Protein kinase-like (PK-like)"/>
    <property type="match status" value="1"/>
</dbReference>
<dbReference type="EMBL" id="LT934113">
    <property type="protein sequence ID" value="VAH24519.1"/>
    <property type="molecule type" value="Genomic_DNA"/>
</dbReference>
<evidence type="ECO:0000313" key="9">
    <source>
        <dbReference type="Proteomes" id="UP000324705"/>
    </source>
</evidence>